<evidence type="ECO:0000313" key="3">
    <source>
        <dbReference type="Proteomes" id="UP000177987"/>
    </source>
</evidence>
<dbReference type="STRING" id="1802727.A2937_01995"/>
<dbReference type="Gene3D" id="3.30.70.2650">
    <property type="match status" value="1"/>
</dbReference>
<gene>
    <name evidence="2" type="ORF">A2937_01995</name>
</gene>
<protein>
    <recommendedName>
        <fullName evidence="1">Transcriptional repressor PaaX-like central Cas2-like domain-containing protein</fullName>
    </recommendedName>
</protein>
<dbReference type="SUPFAM" id="SSF143430">
    <property type="entry name" value="TTP0101/SSO1404-like"/>
    <property type="match status" value="1"/>
</dbReference>
<reference evidence="2 3" key="1">
    <citation type="journal article" date="2016" name="Nat. Commun.">
        <title>Thousands of microbial genomes shed light on interconnected biogeochemical processes in an aquifer system.</title>
        <authorList>
            <person name="Anantharaman K."/>
            <person name="Brown C.T."/>
            <person name="Hug L.A."/>
            <person name="Sharon I."/>
            <person name="Castelle C.J."/>
            <person name="Probst A.J."/>
            <person name="Thomas B.C."/>
            <person name="Singh A."/>
            <person name="Wilkins M.J."/>
            <person name="Karaoz U."/>
            <person name="Brodie E.L."/>
            <person name="Williams K.H."/>
            <person name="Hubbard S.S."/>
            <person name="Banfield J.F."/>
        </authorList>
    </citation>
    <scope>NUCLEOTIDE SEQUENCE [LARGE SCALE GENOMIC DNA]</scope>
</reference>
<accession>A0A1G2SFL8</accession>
<dbReference type="EMBL" id="MHUW01000013">
    <property type="protein sequence ID" value="OHA83823.1"/>
    <property type="molecule type" value="Genomic_DNA"/>
</dbReference>
<dbReference type="InterPro" id="IPR048846">
    <property type="entry name" value="PaaX-like_central"/>
</dbReference>
<evidence type="ECO:0000313" key="2">
    <source>
        <dbReference type="EMBL" id="OHA83823.1"/>
    </source>
</evidence>
<evidence type="ECO:0000259" key="1">
    <source>
        <dbReference type="Pfam" id="PF20803"/>
    </source>
</evidence>
<comment type="caution">
    <text evidence="2">The sequence shown here is derived from an EMBL/GenBank/DDBJ whole genome shotgun (WGS) entry which is preliminary data.</text>
</comment>
<proteinExistence type="predicted"/>
<name>A0A1G2SFL8_9BACT</name>
<organism evidence="2 3">
    <name type="scientific">Candidatus Yonathbacteria bacterium RIFCSPLOWO2_01_FULL_47_33b</name>
    <dbReference type="NCBI Taxonomy" id="1802727"/>
    <lineage>
        <taxon>Bacteria</taxon>
        <taxon>Candidatus Yonathiibacteriota</taxon>
    </lineage>
</organism>
<dbReference type="Pfam" id="PF20803">
    <property type="entry name" value="PaaX_M"/>
    <property type="match status" value="1"/>
</dbReference>
<sequence length="182" mass="21214">MKKFTKNEVSEILLSTILVVGFLTIAVTAPNAVQLFKYFDPKNTKDKWKIKRSMVRLEESKFIKKRVVAGEEQYILTETGKVRAMRYHLFSMKIAEQPKWDGLWRIVMFDIPEDKRTARLAINLALKKLGCVQYQKSVFITPYPCKKEIDFAADCFSVRRHIRIITAKELEGDDPIKKHFGL</sequence>
<dbReference type="Proteomes" id="UP000177987">
    <property type="component" value="Unassembled WGS sequence"/>
</dbReference>
<dbReference type="AlphaFoldDB" id="A0A1G2SFL8"/>
<feature type="domain" description="Transcriptional repressor PaaX-like central Cas2-like" evidence="1">
    <location>
        <begin position="98"/>
        <end position="175"/>
    </location>
</feature>